<gene>
    <name evidence="1" type="ORF">EPI11_07635</name>
</gene>
<dbReference type="RefSeq" id="WP_128389367.1">
    <property type="nucleotide sequence ID" value="NZ_SBII01000004.1"/>
</dbReference>
<accession>A0A3S3R0Q1</accession>
<name>A0A3S3R0Q1_9FLAO</name>
<evidence type="ECO:0000313" key="2">
    <source>
        <dbReference type="Proteomes" id="UP000287527"/>
    </source>
</evidence>
<dbReference type="EMBL" id="SBII01000004">
    <property type="protein sequence ID" value="RWX00885.1"/>
    <property type="molecule type" value="Genomic_DNA"/>
</dbReference>
<evidence type="ECO:0000313" key="1">
    <source>
        <dbReference type="EMBL" id="RWX00885.1"/>
    </source>
</evidence>
<protein>
    <submittedName>
        <fullName evidence="1">Uncharacterized protein</fullName>
    </submittedName>
</protein>
<dbReference type="AlphaFoldDB" id="A0A3S3R0Q1"/>
<comment type="caution">
    <text evidence="1">The sequence shown here is derived from an EMBL/GenBank/DDBJ whole genome shotgun (WGS) entry which is preliminary data.</text>
</comment>
<reference evidence="1 2" key="1">
    <citation type="submission" date="2019-01" db="EMBL/GenBank/DDBJ databases">
        <title>Flavobacterium sp. nov.,isolated from freshwater.</title>
        <authorList>
            <person name="Zhang R."/>
            <person name="Du Z.-J."/>
        </authorList>
    </citation>
    <scope>NUCLEOTIDE SEQUENCE [LARGE SCALE GENOMIC DNA]</scope>
    <source>
        <strain evidence="1 2">1E403</strain>
    </source>
</reference>
<dbReference type="Proteomes" id="UP000287527">
    <property type="component" value="Unassembled WGS sequence"/>
</dbReference>
<sequence>MTKEEWQSVYDEFYYFKNQIDNLCDDYYLASDKQKATQIMSEAYYKVKYNNELLELFNEKGNVSDLKDISQFSYAVTGFLATIESKK</sequence>
<keyword evidence="2" id="KW-1185">Reference proteome</keyword>
<proteinExistence type="predicted"/>
<organism evidence="1 2">
    <name type="scientific">Flavobacterium cerinum</name>
    <dbReference type="NCBI Taxonomy" id="2502784"/>
    <lineage>
        <taxon>Bacteria</taxon>
        <taxon>Pseudomonadati</taxon>
        <taxon>Bacteroidota</taxon>
        <taxon>Flavobacteriia</taxon>
        <taxon>Flavobacteriales</taxon>
        <taxon>Flavobacteriaceae</taxon>
        <taxon>Flavobacterium</taxon>
    </lineage>
</organism>